<dbReference type="SMART" id="SM00487">
    <property type="entry name" value="DEXDc"/>
    <property type="match status" value="1"/>
</dbReference>
<dbReference type="InterPro" id="IPR011545">
    <property type="entry name" value="DEAD/DEAH_box_helicase_dom"/>
</dbReference>
<dbReference type="SUPFAM" id="SSF52540">
    <property type="entry name" value="P-loop containing nucleoside triphosphate hydrolases"/>
    <property type="match status" value="1"/>
</dbReference>
<sequence length="597" mass="68862">MMLPLMMDLSTSDNFTPRDSEVELFESAKSKNTIACLKADLGKMFVAVMLIREKAFEVCSSPLQLGGFSSVYITPTVKLALQRSAYLRHHTPLKVGIFHEKKGVIKWSCQRWKDELGKSQVLVMTYQVFLEAIQKDFLEMSKLNLLILDDCHNVMNDEALKKILALYEKSANSLHPRILGLTASIVNNICKPMELSQLITILENKLQSAISTSNNVLSALQHSTRPKELVCEISSKPEATRLELEIMDRVQQLSSYLRDHRYDPIEYYGEQDYLKEIPDPCLEPVDLLEEYIQIIQNFGPWGADRAALVYLIHLEKLKTKAVYERHYLLLCLVFTVLLEIRSLCEEEFQGYSEYERIEKFSHPKVLRLLDILRIYRPPITSKLPGNNDPTEQTDSTVLVHADDLADQVQKLSTETLPTVELPENGPSFVRRPTTQSGHVSRRRRPDFPARHHRIREDAYQLCGMIFTERRTTAKLLYHLLKDASRCDPQLAYLSPLYTVDRVEGMTVKEIESEDRKQEDVMKRFRSRDCNILVATSVLEDGIDIPACHLVIRYDLPQTYRAYVHSKARARAKKSHYILMVEKERMDEFLVNLSLPCH</sequence>
<dbReference type="Pfam" id="PF00270">
    <property type="entry name" value="DEAD"/>
    <property type="match status" value="1"/>
</dbReference>
<evidence type="ECO:0000256" key="3">
    <source>
        <dbReference type="SAM" id="MobiDB-lite"/>
    </source>
</evidence>
<evidence type="ECO:0000313" key="7">
    <source>
        <dbReference type="Proteomes" id="UP001234178"/>
    </source>
</evidence>
<keyword evidence="1" id="KW-0547">Nucleotide-binding</keyword>
<feature type="region of interest" description="Disordered" evidence="3">
    <location>
        <begin position="421"/>
        <end position="445"/>
    </location>
</feature>
<dbReference type="Pfam" id="PF20930">
    <property type="entry name" value="Dicer_PBD"/>
    <property type="match status" value="1"/>
</dbReference>
<reference evidence="6 7" key="1">
    <citation type="journal article" date="2023" name="Nucleic Acids Res.">
        <title>The hologenome of Daphnia magna reveals possible DNA methylation and microbiome-mediated evolution of the host genome.</title>
        <authorList>
            <person name="Chaturvedi A."/>
            <person name="Li X."/>
            <person name="Dhandapani V."/>
            <person name="Marshall H."/>
            <person name="Kissane S."/>
            <person name="Cuenca-Cambronero M."/>
            <person name="Asole G."/>
            <person name="Calvet F."/>
            <person name="Ruiz-Romero M."/>
            <person name="Marangio P."/>
            <person name="Guigo R."/>
            <person name="Rago D."/>
            <person name="Mirbahai L."/>
            <person name="Eastwood N."/>
            <person name="Colbourne J.K."/>
            <person name="Zhou J."/>
            <person name="Mallon E."/>
            <person name="Orsini L."/>
        </authorList>
    </citation>
    <scope>NUCLEOTIDE SEQUENCE [LARGE SCALE GENOMIC DNA]</scope>
    <source>
        <strain evidence="6">LRV0_1</strain>
    </source>
</reference>
<dbReference type="Gene3D" id="3.40.50.300">
    <property type="entry name" value="P-loop containing nucleotide triphosphate hydrolases"/>
    <property type="match status" value="2"/>
</dbReference>
<evidence type="ECO:0000259" key="4">
    <source>
        <dbReference type="PROSITE" id="PS51192"/>
    </source>
</evidence>
<dbReference type="SMART" id="SM00490">
    <property type="entry name" value="HELICc"/>
    <property type="match status" value="1"/>
</dbReference>
<dbReference type="PANTHER" id="PTHR14074:SF16">
    <property type="entry name" value="ANTIVIRAL INNATE IMMUNE RESPONSE RECEPTOR RIG-I"/>
    <property type="match status" value="1"/>
</dbReference>
<evidence type="ECO:0000259" key="5">
    <source>
        <dbReference type="PROSITE" id="PS51194"/>
    </source>
</evidence>
<dbReference type="PANTHER" id="PTHR14074">
    <property type="entry name" value="HELICASE WITH DEATH DOMAIN-RELATED"/>
    <property type="match status" value="1"/>
</dbReference>
<evidence type="ECO:0000256" key="1">
    <source>
        <dbReference type="ARBA" id="ARBA00022741"/>
    </source>
</evidence>
<gene>
    <name evidence="6" type="ORF">OUZ56_009491</name>
</gene>
<proteinExistence type="predicted"/>
<keyword evidence="2" id="KW-0067">ATP-binding</keyword>
<dbReference type="InterPro" id="IPR048513">
    <property type="entry name" value="Dicer_PBD"/>
</dbReference>
<evidence type="ECO:0000313" key="6">
    <source>
        <dbReference type="EMBL" id="KAK4024101.1"/>
    </source>
</evidence>
<dbReference type="Proteomes" id="UP001234178">
    <property type="component" value="Unassembled WGS sequence"/>
</dbReference>
<accession>A0ABR0AG69</accession>
<comment type="caution">
    <text evidence="6">The sequence shown here is derived from an EMBL/GenBank/DDBJ whole genome shotgun (WGS) entry which is preliminary data.</text>
</comment>
<dbReference type="CDD" id="cd15903">
    <property type="entry name" value="Dicer_PBD"/>
    <property type="match status" value="1"/>
</dbReference>
<dbReference type="PROSITE" id="PS51192">
    <property type="entry name" value="HELICASE_ATP_BIND_1"/>
    <property type="match status" value="1"/>
</dbReference>
<dbReference type="InterPro" id="IPR027417">
    <property type="entry name" value="P-loop_NTPase"/>
</dbReference>
<dbReference type="InterPro" id="IPR014001">
    <property type="entry name" value="Helicase_ATP-bd"/>
</dbReference>
<organism evidence="6 7">
    <name type="scientific">Daphnia magna</name>
    <dbReference type="NCBI Taxonomy" id="35525"/>
    <lineage>
        <taxon>Eukaryota</taxon>
        <taxon>Metazoa</taxon>
        <taxon>Ecdysozoa</taxon>
        <taxon>Arthropoda</taxon>
        <taxon>Crustacea</taxon>
        <taxon>Branchiopoda</taxon>
        <taxon>Diplostraca</taxon>
        <taxon>Cladocera</taxon>
        <taxon>Anomopoda</taxon>
        <taxon>Daphniidae</taxon>
        <taxon>Daphnia</taxon>
    </lineage>
</organism>
<dbReference type="PROSITE" id="PS51194">
    <property type="entry name" value="HELICASE_CTER"/>
    <property type="match status" value="1"/>
</dbReference>
<feature type="domain" description="Helicase C-terminal" evidence="5">
    <location>
        <begin position="453"/>
        <end position="597"/>
    </location>
</feature>
<dbReference type="InterPro" id="IPR001650">
    <property type="entry name" value="Helicase_C-like"/>
</dbReference>
<dbReference type="EMBL" id="JAOYFB010000037">
    <property type="protein sequence ID" value="KAK4024101.1"/>
    <property type="molecule type" value="Genomic_DNA"/>
</dbReference>
<feature type="domain" description="Helicase ATP-binding" evidence="4">
    <location>
        <begin position="24"/>
        <end position="203"/>
    </location>
</feature>
<name>A0ABR0AG69_9CRUS</name>
<dbReference type="InterPro" id="IPR051363">
    <property type="entry name" value="RLR_Helicase"/>
</dbReference>
<evidence type="ECO:0000256" key="2">
    <source>
        <dbReference type="ARBA" id="ARBA00022840"/>
    </source>
</evidence>
<protein>
    <submittedName>
        <fullName evidence="6">Uncharacterized protein</fullName>
    </submittedName>
</protein>
<keyword evidence="7" id="KW-1185">Reference proteome</keyword>
<dbReference type="Pfam" id="PF00271">
    <property type="entry name" value="Helicase_C"/>
    <property type="match status" value="1"/>
</dbReference>